<feature type="region of interest" description="Disordered" evidence="5">
    <location>
        <begin position="1078"/>
        <end position="1132"/>
    </location>
</feature>
<keyword evidence="9" id="KW-1185">Reference proteome</keyword>
<keyword evidence="4 6" id="KW-0472">Membrane</keyword>
<feature type="compositionally biased region" description="Low complexity" evidence="5">
    <location>
        <begin position="1242"/>
        <end position="1271"/>
    </location>
</feature>
<dbReference type="OrthoDB" id="294541at2759"/>
<accession>A0A9P6UB23</accession>
<feature type="domain" description="Amino acid transporter transmembrane" evidence="7">
    <location>
        <begin position="106"/>
        <end position="420"/>
    </location>
</feature>
<dbReference type="Gene3D" id="1.20.1740.10">
    <property type="entry name" value="Amino acid/polyamine transporter I"/>
    <property type="match status" value="1"/>
</dbReference>
<feature type="compositionally biased region" description="Low complexity" evidence="5">
    <location>
        <begin position="1386"/>
        <end position="1408"/>
    </location>
</feature>
<evidence type="ECO:0000256" key="6">
    <source>
        <dbReference type="SAM" id="Phobius"/>
    </source>
</evidence>
<keyword evidence="2 6" id="KW-0812">Transmembrane</keyword>
<evidence type="ECO:0000313" key="9">
    <source>
        <dbReference type="Proteomes" id="UP000807716"/>
    </source>
</evidence>
<evidence type="ECO:0000313" key="8">
    <source>
        <dbReference type="EMBL" id="KAG0266951.1"/>
    </source>
</evidence>
<feature type="compositionally biased region" description="Basic and acidic residues" evidence="5">
    <location>
        <begin position="829"/>
        <end position="842"/>
    </location>
</feature>
<feature type="transmembrane region" description="Helical" evidence="6">
    <location>
        <begin position="461"/>
        <end position="481"/>
    </location>
</feature>
<feature type="compositionally biased region" description="Polar residues" evidence="5">
    <location>
        <begin position="1095"/>
        <end position="1121"/>
    </location>
</feature>
<comment type="caution">
    <text evidence="8">The sequence shown here is derived from an EMBL/GenBank/DDBJ whole genome shotgun (WGS) entry which is preliminary data.</text>
</comment>
<comment type="subcellular location">
    <subcellularLocation>
        <location evidence="1">Membrane</location>
    </subcellularLocation>
</comment>
<feature type="compositionally biased region" description="Polar residues" evidence="5">
    <location>
        <begin position="20"/>
        <end position="43"/>
    </location>
</feature>
<gene>
    <name evidence="8" type="ORF">DFQ27_009309</name>
</gene>
<feature type="transmembrane region" description="Helical" evidence="6">
    <location>
        <begin position="318"/>
        <end position="339"/>
    </location>
</feature>
<feature type="region of interest" description="Disordered" evidence="5">
    <location>
        <begin position="1"/>
        <end position="57"/>
    </location>
</feature>
<dbReference type="EMBL" id="JAAAJB010000084">
    <property type="protein sequence ID" value="KAG0266951.1"/>
    <property type="molecule type" value="Genomic_DNA"/>
</dbReference>
<feature type="compositionally biased region" description="Low complexity" evidence="5">
    <location>
        <begin position="893"/>
        <end position="902"/>
    </location>
</feature>
<name>A0A9P6UB23_9FUNG</name>
<feature type="region of interest" description="Disordered" evidence="5">
    <location>
        <begin position="993"/>
        <end position="1053"/>
    </location>
</feature>
<feature type="transmembrane region" description="Helical" evidence="6">
    <location>
        <begin position="394"/>
        <end position="419"/>
    </location>
</feature>
<feature type="compositionally biased region" description="Basic and acidic residues" evidence="5">
    <location>
        <begin position="793"/>
        <end position="805"/>
    </location>
</feature>
<feature type="transmembrane region" description="Helical" evidence="6">
    <location>
        <begin position="251"/>
        <end position="274"/>
    </location>
</feature>
<evidence type="ECO:0000256" key="2">
    <source>
        <dbReference type="ARBA" id="ARBA00022692"/>
    </source>
</evidence>
<evidence type="ECO:0000259" key="7">
    <source>
        <dbReference type="Pfam" id="PF01490"/>
    </source>
</evidence>
<evidence type="ECO:0000256" key="5">
    <source>
        <dbReference type="SAM" id="MobiDB-lite"/>
    </source>
</evidence>
<feature type="compositionally biased region" description="Basic and acidic residues" evidence="5">
    <location>
        <begin position="617"/>
        <end position="627"/>
    </location>
</feature>
<feature type="transmembrane region" description="Helical" evidence="6">
    <location>
        <begin position="195"/>
        <end position="216"/>
    </location>
</feature>
<feature type="compositionally biased region" description="Gly residues" evidence="5">
    <location>
        <begin position="1479"/>
        <end position="1489"/>
    </location>
</feature>
<keyword evidence="3 6" id="KW-1133">Transmembrane helix</keyword>
<dbReference type="PANTHER" id="PTHR16189">
    <property type="entry name" value="TRANSMEMBRANE PROTEIN 104-RELATED"/>
    <property type="match status" value="1"/>
</dbReference>
<feature type="region of interest" description="Disordered" evidence="5">
    <location>
        <begin position="544"/>
        <end position="651"/>
    </location>
</feature>
<feature type="transmembrane region" description="Helical" evidence="6">
    <location>
        <begin position="351"/>
        <end position="374"/>
    </location>
</feature>
<dbReference type="Pfam" id="PF01490">
    <property type="entry name" value="Aa_trans"/>
    <property type="match status" value="1"/>
</dbReference>
<proteinExistence type="predicted"/>
<feature type="region of interest" description="Disordered" evidence="5">
    <location>
        <begin position="716"/>
        <end position="909"/>
    </location>
</feature>
<dbReference type="Proteomes" id="UP000807716">
    <property type="component" value="Unassembled WGS sequence"/>
</dbReference>
<feature type="transmembrane region" description="Helical" evidence="6">
    <location>
        <begin position="107"/>
        <end position="131"/>
    </location>
</feature>
<feature type="region of interest" description="Disordered" evidence="5">
    <location>
        <begin position="1199"/>
        <end position="1408"/>
    </location>
</feature>
<evidence type="ECO:0000256" key="3">
    <source>
        <dbReference type="ARBA" id="ARBA00022989"/>
    </source>
</evidence>
<feature type="transmembrane region" description="Helical" evidence="6">
    <location>
        <begin position="137"/>
        <end position="159"/>
    </location>
</feature>
<dbReference type="InterPro" id="IPR013057">
    <property type="entry name" value="AA_transpt_TM"/>
</dbReference>
<protein>
    <recommendedName>
        <fullName evidence="7">Amino acid transporter transmembrane domain-containing protein</fullName>
    </recommendedName>
</protein>
<organism evidence="8 9">
    <name type="scientific">Actinomortierella ambigua</name>
    <dbReference type="NCBI Taxonomy" id="1343610"/>
    <lineage>
        <taxon>Eukaryota</taxon>
        <taxon>Fungi</taxon>
        <taxon>Fungi incertae sedis</taxon>
        <taxon>Mucoromycota</taxon>
        <taxon>Mortierellomycotina</taxon>
        <taxon>Mortierellomycetes</taxon>
        <taxon>Mortierellales</taxon>
        <taxon>Mortierellaceae</taxon>
        <taxon>Actinomortierella</taxon>
    </lineage>
</organism>
<reference evidence="8" key="1">
    <citation type="journal article" date="2020" name="Fungal Divers.">
        <title>Resolving the Mortierellaceae phylogeny through synthesis of multi-gene phylogenetics and phylogenomics.</title>
        <authorList>
            <person name="Vandepol N."/>
            <person name="Liber J."/>
            <person name="Desiro A."/>
            <person name="Na H."/>
            <person name="Kennedy M."/>
            <person name="Barry K."/>
            <person name="Grigoriev I.V."/>
            <person name="Miller A.N."/>
            <person name="O'Donnell K."/>
            <person name="Stajich J.E."/>
            <person name="Bonito G."/>
        </authorList>
    </citation>
    <scope>NUCLEOTIDE SEQUENCE</scope>
    <source>
        <strain evidence="8">BC1065</strain>
    </source>
</reference>
<sequence>MTTVQEGSERLFVPHPGHEAQSQSVSHSTAGTITSCQQTTTLCPPSPSGGAAPVPSTLSLHGFHNSARSVSHRSSVASTARRSTSTIHSHVSDFQNIRFDPDPAKDISLWGGIALLISNMTGPGLITLPILAQQAGWLPTIAVFLLIGLLSSLSSLFICEAMTEVPGNEYFQSNVEFSNLVLCFFGKRYHVLVQVVFLLAMQTTNIASIAVCAQLFDSLLITLFHQTCGIQIAPHAGFICVKDQVNSASPFTGVMIVSTGVLVALAMILPLAFLKLSENIWIQLASFILVLFVVLQWIITFFIHGLDSTMVPAVGSDISQIFGTVLFNYTFITTVPSWANAKKPSVSIHKTVGYSVGITTIMYILVAILGGMAFHIPQNSTLIQAINSSPQVSVISLISGYTYPIAALITSIPINIIVIRYNLIQSGVCNMFWSNILSAVTPWLVAVPCMTGSGLTTVINWSSLFLLSTANFIIPFVLYIYSKKHKHMLKKLPIIEQEQHARLSREVSRSSYSGFSRRPGSMAESLRQRSNQTFSDLHAISSATGAGGYTAPPSPGGRSISHYPGRSSDDHQQYSSYSETNHWADGHRRLGTNQTGSGPWPSLDTPTMSGPYFSFARDGEIHDRDGSRSSSQPPTSAIRPSGTSTVILHDPVTEMAQRKANLPRRLSRKDRILSLISERHKRALEQQQQENDRMQEQSEKPVPPMILLSQSTTDLPLEGLGEKDTDTDRHQQHSRGNYSGSSLNMPSATTYPIHHYQPHRTRASSTGTPISDFEGMTPSTPDSASASPLSPRTPDRRVSFSDDRPQSSLSANITTTLSTPLAPPSPGAHLERKPSFSSETKKAVKAAFQSLTGGSPKPFASSSSPSPHSPSAVEAREGSQMLLRRKDSDSRDSTSSTSSQSLGDEHDLGPELDVAKVGESVLPPSPSGLSSAHDTSTTMAGGWMAVPTAQPYRTPIFPKSVSAAVASQGRRDSIGRMAAAFSSQPGSFAIKTSRPVTDQQSQPQPPQGISDVPQGSLSVVPHVTLPGPLAIQGQGSGEPSSRRMYMTLSPSSPPLLPIPPAAAATTTTLSDFALMDPSMMRSNEPQPQERAGLQMPSQQQQPRNHVRSVSASVVDSTLHSSRNVEDLSRTTQPAAASVVESIGETRQATSAQSVYGCHRDSSSASASYPTLLAVSTATTPTMQLTPPSPLLSQDAAKFGTSVSETTPHPCAPGVEPSPQLPPIAVTTSMLEPHSPCTPPPVHSYSHSRSLSVSPWTGHQRGNSGSGRSSIGSHRRQSSHQQSSHVNRSSPSPGTSRTIAPPFLGGHNYSILGYHPGQGSHTNHHHHHHGSGNNKSPTSDYFPLTGGAGVGGFHPEDDGVSGRRGYGRHTREPSRSTMASTSGGSGTLLPPGTLVSSTPTSPAAAPLPGVLSSLPPPSMVIVPGHEAMFADGGTASSTAAAITTTTTAVASAVVALGGGGNGGGGGGEGPVHGGVAAAAAGGGGGGGGCGRSHTGGRPALSESQWTLPQHHQQILADFDALWSLRAIPKWVPMSSLAIAWSSLGVLCFGIGATVVYDFVQLGLGHNPVG</sequence>
<feature type="compositionally biased region" description="Basic and acidic residues" evidence="5">
    <location>
        <begin position="720"/>
        <end position="731"/>
    </location>
</feature>
<dbReference type="GO" id="GO:0016020">
    <property type="term" value="C:membrane"/>
    <property type="evidence" value="ECO:0007669"/>
    <property type="project" value="UniProtKB-SubCell"/>
</dbReference>
<feature type="transmembrane region" description="Helical" evidence="6">
    <location>
        <begin position="281"/>
        <end position="306"/>
    </location>
</feature>
<feature type="compositionally biased region" description="Polar residues" evidence="5">
    <location>
        <begin position="734"/>
        <end position="750"/>
    </location>
</feature>
<feature type="compositionally biased region" description="Low complexity" evidence="5">
    <location>
        <begin position="777"/>
        <end position="790"/>
    </location>
</feature>
<dbReference type="PANTHER" id="PTHR16189:SF3">
    <property type="entry name" value="AMINO ACID TRANSPORTER TRANSMEMBRANE DOMAIN-CONTAINING PROTEIN"/>
    <property type="match status" value="1"/>
</dbReference>
<evidence type="ECO:0000256" key="4">
    <source>
        <dbReference type="ARBA" id="ARBA00023136"/>
    </source>
</evidence>
<evidence type="ECO:0000256" key="1">
    <source>
        <dbReference type="ARBA" id="ARBA00004370"/>
    </source>
</evidence>
<feature type="region of interest" description="Disordered" evidence="5">
    <location>
        <begin position="1479"/>
        <end position="1504"/>
    </location>
</feature>
<feature type="compositionally biased region" description="Low complexity" evidence="5">
    <location>
        <begin position="855"/>
        <end position="871"/>
    </location>
</feature>
<feature type="compositionally biased region" description="Low complexity" evidence="5">
    <location>
        <begin position="1278"/>
        <end position="1289"/>
    </location>
</feature>